<protein>
    <submittedName>
        <fullName evidence="2">DNA-directed RNA polymerase subunit P</fullName>
    </submittedName>
</protein>
<dbReference type="KEGG" id="mri:Mal4_26860"/>
<dbReference type="Proteomes" id="UP000320496">
    <property type="component" value="Chromosome"/>
</dbReference>
<evidence type="ECO:0000313" key="2">
    <source>
        <dbReference type="EMBL" id="QDU38359.1"/>
    </source>
</evidence>
<sequence length="372" mass="42118">MLGRTDVMGQTVDDGKARTFPCEGCGADLKFSIGDQRLKCPFCGYEKEIELDPEAKVAEQDYHAMLERVKELHKSEPEQLDEANEVRCGSCGGTVVFTGTLTSTTCPYCGSPIQREKVHSYTKRIPVDGVLPFLIEKKKAKQKLDEWVGSRWFAPNDFLKTGVEGRFNGVYLPYWTFDSLTFNAFSGQRGDNYTVTVGTGKNRRTVTRTRWTSASGTFQRFFDDVLVIASKGLPVKFLQELEPWPLSKCMPFTQQVLAGYLARTYDVPLDDGFEDARERIEAAVEQDVRRRIGGDKQRIHSLTCRCDAITFKHLLLPVWMLAYRYKDKSYRVFVNAGTGEVQGERPYSWVKIVSAVVALTVVTLTLLAFFNR</sequence>
<dbReference type="EMBL" id="CP036275">
    <property type="protein sequence ID" value="QDU38359.1"/>
    <property type="molecule type" value="Genomic_DNA"/>
</dbReference>
<dbReference type="PANTHER" id="PTHR37826:SF3">
    <property type="entry name" value="J DOMAIN-CONTAINING PROTEIN"/>
    <property type="match status" value="1"/>
</dbReference>
<evidence type="ECO:0000256" key="1">
    <source>
        <dbReference type="SAM" id="Phobius"/>
    </source>
</evidence>
<gene>
    <name evidence="2" type="ORF">Mal4_26860</name>
</gene>
<feature type="transmembrane region" description="Helical" evidence="1">
    <location>
        <begin position="349"/>
        <end position="370"/>
    </location>
</feature>
<evidence type="ECO:0000313" key="3">
    <source>
        <dbReference type="Proteomes" id="UP000320496"/>
    </source>
</evidence>
<dbReference type="PANTHER" id="PTHR37826">
    <property type="entry name" value="FLOTILLIN BAND_7_5 DOMAIN PROTEIN"/>
    <property type="match status" value="1"/>
</dbReference>
<organism evidence="2 3">
    <name type="scientific">Maioricimonas rarisocia</name>
    <dbReference type="NCBI Taxonomy" id="2528026"/>
    <lineage>
        <taxon>Bacteria</taxon>
        <taxon>Pseudomonadati</taxon>
        <taxon>Planctomycetota</taxon>
        <taxon>Planctomycetia</taxon>
        <taxon>Planctomycetales</taxon>
        <taxon>Planctomycetaceae</taxon>
        <taxon>Maioricimonas</taxon>
    </lineage>
</organism>
<keyword evidence="3" id="KW-1185">Reference proteome</keyword>
<dbReference type="Gene3D" id="2.20.28.30">
    <property type="entry name" value="RNA polymerase ii, chain L"/>
    <property type="match status" value="1"/>
</dbReference>
<keyword evidence="1" id="KW-1133">Transmembrane helix</keyword>
<name>A0A517Z7D0_9PLAN</name>
<keyword evidence="2" id="KW-0240">DNA-directed RNA polymerase</keyword>
<keyword evidence="1" id="KW-0472">Membrane</keyword>
<dbReference type="AlphaFoldDB" id="A0A517Z7D0"/>
<accession>A0A517Z7D0</accession>
<keyword evidence="1" id="KW-0812">Transmembrane</keyword>
<keyword evidence="2" id="KW-0804">Transcription</keyword>
<proteinExistence type="predicted"/>
<reference evidence="2 3" key="1">
    <citation type="submission" date="2019-02" db="EMBL/GenBank/DDBJ databases">
        <title>Deep-cultivation of Planctomycetes and their phenomic and genomic characterization uncovers novel biology.</title>
        <authorList>
            <person name="Wiegand S."/>
            <person name="Jogler M."/>
            <person name="Boedeker C."/>
            <person name="Pinto D."/>
            <person name="Vollmers J."/>
            <person name="Rivas-Marin E."/>
            <person name="Kohn T."/>
            <person name="Peeters S.H."/>
            <person name="Heuer A."/>
            <person name="Rast P."/>
            <person name="Oberbeckmann S."/>
            <person name="Bunk B."/>
            <person name="Jeske O."/>
            <person name="Meyerdierks A."/>
            <person name="Storesund J.E."/>
            <person name="Kallscheuer N."/>
            <person name="Luecker S."/>
            <person name="Lage O.M."/>
            <person name="Pohl T."/>
            <person name="Merkel B.J."/>
            <person name="Hornburger P."/>
            <person name="Mueller R.-W."/>
            <person name="Bruemmer F."/>
            <person name="Labrenz M."/>
            <person name="Spormann A.M."/>
            <person name="Op den Camp H."/>
            <person name="Overmann J."/>
            <person name="Amann R."/>
            <person name="Jetten M.S.M."/>
            <person name="Mascher T."/>
            <person name="Medema M.H."/>
            <person name="Devos D.P."/>
            <person name="Kaster A.-K."/>
            <person name="Ovreas L."/>
            <person name="Rohde M."/>
            <person name="Galperin M.Y."/>
            <person name="Jogler C."/>
        </authorList>
    </citation>
    <scope>NUCLEOTIDE SEQUENCE [LARGE SCALE GENOMIC DNA]</scope>
    <source>
        <strain evidence="2 3">Mal4</strain>
    </source>
</reference>
<dbReference type="GO" id="GO:0000428">
    <property type="term" value="C:DNA-directed RNA polymerase complex"/>
    <property type="evidence" value="ECO:0007669"/>
    <property type="project" value="UniProtKB-KW"/>
</dbReference>